<sequence>MTQAPAWITMPLVADHRKEGAQECERSLVTVFQLSSPDAIYNQDEGKRDYFSAELMLKSFVGTCQLICA</sequence>
<evidence type="ECO:0000313" key="2">
    <source>
        <dbReference type="Proteomes" id="UP000799536"/>
    </source>
</evidence>
<evidence type="ECO:0000313" key="1">
    <source>
        <dbReference type="EMBL" id="KAF2196009.1"/>
    </source>
</evidence>
<protein>
    <submittedName>
        <fullName evidence="1">Uncharacterized protein</fullName>
    </submittedName>
</protein>
<name>A0A9P4JEX2_9PLEO</name>
<dbReference type="AlphaFoldDB" id="A0A9P4JEX2"/>
<organism evidence="1 2">
    <name type="scientific">Delitschia confertaspora ATCC 74209</name>
    <dbReference type="NCBI Taxonomy" id="1513339"/>
    <lineage>
        <taxon>Eukaryota</taxon>
        <taxon>Fungi</taxon>
        <taxon>Dikarya</taxon>
        <taxon>Ascomycota</taxon>
        <taxon>Pezizomycotina</taxon>
        <taxon>Dothideomycetes</taxon>
        <taxon>Pleosporomycetidae</taxon>
        <taxon>Pleosporales</taxon>
        <taxon>Delitschiaceae</taxon>
        <taxon>Delitschia</taxon>
    </lineage>
</organism>
<keyword evidence="2" id="KW-1185">Reference proteome</keyword>
<reference evidence="1" key="1">
    <citation type="journal article" date="2020" name="Stud. Mycol.">
        <title>101 Dothideomycetes genomes: a test case for predicting lifestyles and emergence of pathogens.</title>
        <authorList>
            <person name="Haridas S."/>
            <person name="Albert R."/>
            <person name="Binder M."/>
            <person name="Bloem J."/>
            <person name="Labutti K."/>
            <person name="Salamov A."/>
            <person name="Andreopoulos B."/>
            <person name="Baker S."/>
            <person name="Barry K."/>
            <person name="Bills G."/>
            <person name="Bluhm B."/>
            <person name="Cannon C."/>
            <person name="Castanera R."/>
            <person name="Culley D."/>
            <person name="Daum C."/>
            <person name="Ezra D."/>
            <person name="Gonzalez J."/>
            <person name="Henrissat B."/>
            <person name="Kuo A."/>
            <person name="Liang C."/>
            <person name="Lipzen A."/>
            <person name="Lutzoni F."/>
            <person name="Magnuson J."/>
            <person name="Mondo S."/>
            <person name="Nolan M."/>
            <person name="Ohm R."/>
            <person name="Pangilinan J."/>
            <person name="Park H.-J."/>
            <person name="Ramirez L."/>
            <person name="Alfaro M."/>
            <person name="Sun H."/>
            <person name="Tritt A."/>
            <person name="Yoshinaga Y."/>
            <person name="Zwiers L.-H."/>
            <person name="Turgeon B."/>
            <person name="Goodwin S."/>
            <person name="Spatafora J."/>
            <person name="Crous P."/>
            <person name="Grigoriev I."/>
        </authorList>
    </citation>
    <scope>NUCLEOTIDE SEQUENCE</scope>
    <source>
        <strain evidence="1">ATCC 74209</strain>
    </source>
</reference>
<accession>A0A9P4JEX2</accession>
<gene>
    <name evidence="1" type="ORF">GQ43DRAFT_283160</name>
</gene>
<dbReference type="OrthoDB" id="10534797at2759"/>
<dbReference type="Proteomes" id="UP000799536">
    <property type="component" value="Unassembled WGS sequence"/>
</dbReference>
<dbReference type="EMBL" id="ML994522">
    <property type="protein sequence ID" value="KAF2196009.1"/>
    <property type="molecule type" value="Genomic_DNA"/>
</dbReference>
<comment type="caution">
    <text evidence="1">The sequence shown here is derived from an EMBL/GenBank/DDBJ whole genome shotgun (WGS) entry which is preliminary data.</text>
</comment>
<proteinExistence type="predicted"/>